<comment type="caution">
    <text evidence="2">The sequence shown here is derived from an EMBL/GenBank/DDBJ whole genome shotgun (WGS) entry which is preliminary data.</text>
</comment>
<gene>
    <name evidence="2" type="ORF">ACFOEK_04090</name>
</gene>
<evidence type="ECO:0000313" key="3">
    <source>
        <dbReference type="Proteomes" id="UP001595476"/>
    </source>
</evidence>
<feature type="compositionally biased region" description="Polar residues" evidence="1">
    <location>
        <begin position="1"/>
        <end position="22"/>
    </location>
</feature>
<dbReference type="EMBL" id="JBHRSZ010000002">
    <property type="protein sequence ID" value="MFC3150196.1"/>
    <property type="molecule type" value="Genomic_DNA"/>
</dbReference>
<sequence length="166" mass="18066">MPINQITGNSVNSSTHSPSKQSVEAVPKSKNGQQKGGDDQSNPYSDQVSISGRASQLEQMSKELMASMKAETQIGDLAHTLYEYGFLSLENLNHIPLQTRTQTIQTPEQAVNVLQDQAQELAMQGEDSATLEGMNKLLTTLKNITAPSYPTSAYQRVSGYGYLGIQ</sequence>
<feature type="region of interest" description="Disordered" evidence="1">
    <location>
        <begin position="1"/>
        <end position="49"/>
    </location>
</feature>
<organism evidence="2 3">
    <name type="scientific">Litoribrevibacter euphylliae</name>
    <dbReference type="NCBI Taxonomy" id="1834034"/>
    <lineage>
        <taxon>Bacteria</taxon>
        <taxon>Pseudomonadati</taxon>
        <taxon>Pseudomonadota</taxon>
        <taxon>Gammaproteobacteria</taxon>
        <taxon>Oceanospirillales</taxon>
        <taxon>Oceanospirillaceae</taxon>
        <taxon>Litoribrevibacter</taxon>
    </lineage>
</organism>
<keyword evidence="3" id="KW-1185">Reference proteome</keyword>
<name>A0ABV7HBX8_9GAMM</name>
<dbReference type="Proteomes" id="UP001595476">
    <property type="component" value="Unassembled WGS sequence"/>
</dbReference>
<dbReference type="RefSeq" id="WP_386716547.1">
    <property type="nucleotide sequence ID" value="NZ_JBHRSZ010000002.1"/>
</dbReference>
<protein>
    <submittedName>
        <fullName evidence="2">Uncharacterized protein</fullName>
    </submittedName>
</protein>
<evidence type="ECO:0000313" key="2">
    <source>
        <dbReference type="EMBL" id="MFC3150196.1"/>
    </source>
</evidence>
<feature type="compositionally biased region" description="Polar residues" evidence="1">
    <location>
        <begin position="39"/>
        <end position="49"/>
    </location>
</feature>
<proteinExistence type="predicted"/>
<accession>A0ABV7HBX8</accession>
<evidence type="ECO:0000256" key="1">
    <source>
        <dbReference type="SAM" id="MobiDB-lite"/>
    </source>
</evidence>
<reference evidence="3" key="1">
    <citation type="journal article" date="2019" name="Int. J. Syst. Evol. Microbiol.">
        <title>The Global Catalogue of Microorganisms (GCM) 10K type strain sequencing project: providing services to taxonomists for standard genome sequencing and annotation.</title>
        <authorList>
            <consortium name="The Broad Institute Genomics Platform"/>
            <consortium name="The Broad Institute Genome Sequencing Center for Infectious Disease"/>
            <person name="Wu L."/>
            <person name="Ma J."/>
        </authorList>
    </citation>
    <scope>NUCLEOTIDE SEQUENCE [LARGE SCALE GENOMIC DNA]</scope>
    <source>
        <strain evidence="3">KCTC 52438</strain>
    </source>
</reference>